<evidence type="ECO:0000313" key="2">
    <source>
        <dbReference type="Proteomes" id="UP000287651"/>
    </source>
</evidence>
<comment type="caution">
    <text evidence="1">The sequence shown here is derived from an EMBL/GenBank/DDBJ whole genome shotgun (WGS) entry which is preliminary data.</text>
</comment>
<proteinExistence type="predicted"/>
<dbReference type="Proteomes" id="UP000287651">
    <property type="component" value="Unassembled WGS sequence"/>
</dbReference>
<protein>
    <submittedName>
        <fullName evidence="1">Uncharacterized protein</fullName>
    </submittedName>
</protein>
<sequence length="255" mass="28018">LHLYVPRSMRSLPVATPMVAPLDFNPHLRVAPTINGSYLSCEWKSQSVAAHFKGDDLVSRVDVGRVGGTGQRVDSSALLPSCVESGDLNWYYRPLTPQRFLHDRIPAHLPLTRRSHVIFCPITRQSYMDIGVLTLDASAPLFLASSLSYGGGGILKRKQPMDSVGHHGGAGTIEFPISLNPPRYAETATVANEALTIKRIVADEVDFFSDEKKKQKKEDTTADLDLKVPSLGIKKEDLTIQVGDYGTFERLPCTS</sequence>
<dbReference type="AlphaFoldDB" id="A0A426XUZ6"/>
<evidence type="ECO:0000313" key="1">
    <source>
        <dbReference type="EMBL" id="RRT43309.1"/>
    </source>
</evidence>
<feature type="non-terminal residue" evidence="1">
    <location>
        <position position="1"/>
    </location>
</feature>
<dbReference type="EMBL" id="AMZH03017248">
    <property type="protein sequence ID" value="RRT43309.1"/>
    <property type="molecule type" value="Genomic_DNA"/>
</dbReference>
<name>A0A426XUZ6_ENSVE</name>
<reference evidence="1 2" key="1">
    <citation type="journal article" date="2014" name="Agronomy (Basel)">
        <title>A Draft Genome Sequence for Ensete ventricosum, the Drought-Tolerant Tree Against Hunger.</title>
        <authorList>
            <person name="Harrison J."/>
            <person name="Moore K.A."/>
            <person name="Paszkiewicz K."/>
            <person name="Jones T."/>
            <person name="Grant M."/>
            <person name="Ambacheew D."/>
            <person name="Muzemil S."/>
            <person name="Studholme D.J."/>
        </authorList>
    </citation>
    <scope>NUCLEOTIDE SEQUENCE [LARGE SCALE GENOMIC DNA]</scope>
</reference>
<gene>
    <name evidence="1" type="ORF">B296_00041574</name>
</gene>
<accession>A0A426XUZ6</accession>
<organism evidence="1 2">
    <name type="scientific">Ensete ventricosum</name>
    <name type="common">Abyssinian banana</name>
    <name type="synonym">Musa ensete</name>
    <dbReference type="NCBI Taxonomy" id="4639"/>
    <lineage>
        <taxon>Eukaryota</taxon>
        <taxon>Viridiplantae</taxon>
        <taxon>Streptophyta</taxon>
        <taxon>Embryophyta</taxon>
        <taxon>Tracheophyta</taxon>
        <taxon>Spermatophyta</taxon>
        <taxon>Magnoliopsida</taxon>
        <taxon>Liliopsida</taxon>
        <taxon>Zingiberales</taxon>
        <taxon>Musaceae</taxon>
        <taxon>Ensete</taxon>
    </lineage>
</organism>